<dbReference type="EMBL" id="JAULSU010000005">
    <property type="protein sequence ID" value="KAK0616861.1"/>
    <property type="molecule type" value="Genomic_DNA"/>
</dbReference>
<dbReference type="InterPro" id="IPR016135">
    <property type="entry name" value="UBQ-conjugating_enzyme/RWD"/>
</dbReference>
<dbReference type="PROSITE" id="PS50127">
    <property type="entry name" value="UBC_2"/>
    <property type="match status" value="1"/>
</dbReference>
<comment type="catalytic activity">
    <reaction evidence="1">
        <text>S-ubiquitinyl-[E1 ubiquitin-activating enzyme]-L-cysteine + [E2 ubiquitin-conjugating enzyme]-L-cysteine = [E1 ubiquitin-activating enzyme]-L-cysteine + S-ubiquitinyl-[E2 ubiquitin-conjugating enzyme]-L-cysteine.</text>
        <dbReference type="EC" id="2.3.2.23"/>
    </reaction>
</comment>
<organism evidence="8 9">
    <name type="scientific">Immersiella caudata</name>
    <dbReference type="NCBI Taxonomy" id="314043"/>
    <lineage>
        <taxon>Eukaryota</taxon>
        <taxon>Fungi</taxon>
        <taxon>Dikarya</taxon>
        <taxon>Ascomycota</taxon>
        <taxon>Pezizomycotina</taxon>
        <taxon>Sordariomycetes</taxon>
        <taxon>Sordariomycetidae</taxon>
        <taxon>Sordariales</taxon>
        <taxon>Lasiosphaeriaceae</taxon>
        <taxon>Immersiella</taxon>
    </lineage>
</organism>
<dbReference type="Gene3D" id="3.10.110.10">
    <property type="entry name" value="Ubiquitin Conjugating Enzyme"/>
    <property type="match status" value="1"/>
</dbReference>
<keyword evidence="3" id="KW-0808">Transferase</keyword>
<keyword evidence="9" id="KW-1185">Reference proteome</keyword>
<reference evidence="8" key="1">
    <citation type="submission" date="2023-06" db="EMBL/GenBank/DDBJ databases">
        <title>Genome-scale phylogeny and comparative genomics of the fungal order Sordariales.</title>
        <authorList>
            <consortium name="Lawrence Berkeley National Laboratory"/>
            <person name="Hensen N."/>
            <person name="Bonometti L."/>
            <person name="Westerberg I."/>
            <person name="Brannstrom I.O."/>
            <person name="Guillou S."/>
            <person name="Cros-Aarteil S."/>
            <person name="Calhoun S."/>
            <person name="Haridas S."/>
            <person name="Kuo A."/>
            <person name="Mondo S."/>
            <person name="Pangilinan J."/>
            <person name="Riley R."/>
            <person name="Labutti K."/>
            <person name="Andreopoulos B."/>
            <person name="Lipzen A."/>
            <person name="Chen C."/>
            <person name="Yanf M."/>
            <person name="Daum C."/>
            <person name="Ng V."/>
            <person name="Clum A."/>
            <person name="Steindorff A."/>
            <person name="Ohm R."/>
            <person name="Martin F."/>
            <person name="Silar P."/>
            <person name="Natvig D."/>
            <person name="Lalanne C."/>
            <person name="Gautier V."/>
            <person name="Ament-Velasquez S.L."/>
            <person name="Kruys A."/>
            <person name="Hutchinson M.I."/>
            <person name="Powell A.J."/>
            <person name="Barry K."/>
            <person name="Miller A.N."/>
            <person name="Grigoriev I.V."/>
            <person name="Debuchy R."/>
            <person name="Gladieux P."/>
            <person name="Thoren M.H."/>
            <person name="Johannesson H."/>
        </authorList>
    </citation>
    <scope>NUCLEOTIDE SEQUENCE</scope>
    <source>
        <strain evidence="8">CBS 606.72</strain>
    </source>
</reference>
<comment type="pathway">
    <text evidence="2">Protein modification; protein ubiquitination.</text>
</comment>
<keyword evidence="6" id="KW-0067">ATP-binding</keyword>
<accession>A0AA39WK57</accession>
<evidence type="ECO:0000256" key="6">
    <source>
        <dbReference type="ARBA" id="ARBA00022840"/>
    </source>
</evidence>
<dbReference type="GO" id="GO:0005524">
    <property type="term" value="F:ATP binding"/>
    <property type="evidence" value="ECO:0007669"/>
    <property type="project" value="UniProtKB-KW"/>
</dbReference>
<feature type="domain" description="UBC core" evidence="7">
    <location>
        <begin position="32"/>
        <end position="182"/>
    </location>
</feature>
<gene>
    <name evidence="8" type="ORF">B0T14DRAFT_435182</name>
</gene>
<proteinExistence type="predicted"/>
<evidence type="ECO:0000256" key="1">
    <source>
        <dbReference type="ARBA" id="ARBA00000485"/>
    </source>
</evidence>
<evidence type="ECO:0000256" key="3">
    <source>
        <dbReference type="ARBA" id="ARBA00022679"/>
    </source>
</evidence>
<dbReference type="SMART" id="SM00212">
    <property type="entry name" value="UBCc"/>
    <property type="match status" value="1"/>
</dbReference>
<evidence type="ECO:0000259" key="7">
    <source>
        <dbReference type="PROSITE" id="PS50127"/>
    </source>
</evidence>
<dbReference type="GO" id="GO:0061631">
    <property type="term" value="F:ubiquitin conjugating enzyme activity"/>
    <property type="evidence" value="ECO:0007669"/>
    <property type="project" value="UniProtKB-EC"/>
</dbReference>
<dbReference type="Proteomes" id="UP001175000">
    <property type="component" value="Unassembled WGS sequence"/>
</dbReference>
<evidence type="ECO:0000256" key="2">
    <source>
        <dbReference type="ARBA" id="ARBA00004906"/>
    </source>
</evidence>
<evidence type="ECO:0000256" key="4">
    <source>
        <dbReference type="ARBA" id="ARBA00022741"/>
    </source>
</evidence>
<dbReference type="Pfam" id="PF00179">
    <property type="entry name" value="UQ_con"/>
    <property type="match status" value="1"/>
</dbReference>
<dbReference type="AlphaFoldDB" id="A0AA39WK57"/>
<evidence type="ECO:0000256" key="5">
    <source>
        <dbReference type="ARBA" id="ARBA00022786"/>
    </source>
</evidence>
<keyword evidence="5" id="KW-0833">Ubl conjugation pathway</keyword>
<dbReference type="SUPFAM" id="SSF54495">
    <property type="entry name" value="UBC-like"/>
    <property type="match status" value="1"/>
</dbReference>
<comment type="caution">
    <text evidence="8">The sequence shown here is derived from an EMBL/GenBank/DDBJ whole genome shotgun (WGS) entry which is preliminary data.</text>
</comment>
<sequence length="182" mass="20506">MLKDPEFPHLSDEVWLRNYGLIPQTSDERGGGSLKRLRKELADIGRDPPSSAAAGPMPTEHGDDLYHWQATIMGPVDSPYAGGVFFLSLNFPTNYPWKPPRVIFTTRIYHPNIDSNGSISLDILGSQWCPALTVSKLLLSICSFLPEPNPDEPLVPEIARVYKTDRVRFDATAREWTRKYAH</sequence>
<dbReference type="FunFam" id="3.10.110.10:FF:000101">
    <property type="entry name" value="Ubiquitin-conjugating enzyme E2 D2"/>
    <property type="match status" value="1"/>
</dbReference>
<dbReference type="PANTHER" id="PTHR24068">
    <property type="entry name" value="UBIQUITIN-CONJUGATING ENZYME E2"/>
    <property type="match status" value="1"/>
</dbReference>
<name>A0AA39WK57_9PEZI</name>
<protein>
    <submittedName>
        <fullName evidence="8">Ubiquitin-conjugating enzyme/RWD-like protein</fullName>
    </submittedName>
</protein>
<dbReference type="InterPro" id="IPR000608">
    <property type="entry name" value="UBC"/>
</dbReference>
<evidence type="ECO:0000313" key="8">
    <source>
        <dbReference type="EMBL" id="KAK0616861.1"/>
    </source>
</evidence>
<evidence type="ECO:0000313" key="9">
    <source>
        <dbReference type="Proteomes" id="UP001175000"/>
    </source>
</evidence>
<keyword evidence="4" id="KW-0547">Nucleotide-binding</keyword>